<organism evidence="1 2">
    <name type="scientific">Spiromyces aspiralis</name>
    <dbReference type="NCBI Taxonomy" id="68401"/>
    <lineage>
        <taxon>Eukaryota</taxon>
        <taxon>Fungi</taxon>
        <taxon>Fungi incertae sedis</taxon>
        <taxon>Zoopagomycota</taxon>
        <taxon>Kickxellomycotina</taxon>
        <taxon>Kickxellomycetes</taxon>
        <taxon>Kickxellales</taxon>
        <taxon>Kickxellaceae</taxon>
        <taxon>Spiromyces</taxon>
    </lineage>
</organism>
<comment type="caution">
    <text evidence="1">The sequence shown here is derived from an EMBL/GenBank/DDBJ whole genome shotgun (WGS) entry which is preliminary data.</text>
</comment>
<name>A0ACC1HX62_9FUNG</name>
<accession>A0ACC1HX62</accession>
<evidence type="ECO:0000313" key="2">
    <source>
        <dbReference type="Proteomes" id="UP001145114"/>
    </source>
</evidence>
<proteinExistence type="predicted"/>
<dbReference type="Proteomes" id="UP001145114">
    <property type="component" value="Unassembled WGS sequence"/>
</dbReference>
<protein>
    <submittedName>
        <fullName evidence="1">Proteasome regulatory particle base subunit rpn10</fullName>
    </submittedName>
</protein>
<keyword evidence="2" id="KW-1185">Reference proteome</keyword>
<keyword evidence="1" id="KW-0647">Proteasome</keyword>
<reference evidence="1" key="1">
    <citation type="submission" date="2022-06" db="EMBL/GenBank/DDBJ databases">
        <title>Phylogenomic reconstructions and comparative analyses of Kickxellomycotina fungi.</title>
        <authorList>
            <person name="Reynolds N.K."/>
            <person name="Stajich J.E."/>
            <person name="Barry K."/>
            <person name="Grigoriev I.V."/>
            <person name="Crous P."/>
            <person name="Smith M.E."/>
        </authorList>
    </citation>
    <scope>NUCLEOTIDE SEQUENCE</scope>
    <source>
        <strain evidence="1">RSA 2271</strain>
    </source>
</reference>
<evidence type="ECO:0000313" key="1">
    <source>
        <dbReference type="EMBL" id="KAJ1679812.1"/>
    </source>
</evidence>
<gene>
    <name evidence="1" type="primary">RPN10</name>
    <name evidence="1" type="ORF">EV182_001279</name>
</gene>
<sequence>MVKEAAVIVIDNSEYSRNEDFEPSRFAAQVDAADYVFTAKLSDNAETNVAIVAGAGKSCDVLTSLTAQRSTFSRVRSNMSVNGNFNFSLSLNIARMVLKNTPISSKRIIVFVASPITEDSSMVESLAKKMRKNNICVDIVDLSQIEENKDKIDLFHEAVNKDSTSHKLVADPNGESLRNQVRKALFTSGGATGGGFGDFDDPTIDHELAEAIRLSLQEVGGTSNAGQGVTGTGGGADSQDMHMDETDEDRDIRLAIELSLRESGMHSDQQQNKPGEAPKDNEGNSKQ</sequence>
<dbReference type="EMBL" id="JAMZIH010000169">
    <property type="protein sequence ID" value="KAJ1679812.1"/>
    <property type="molecule type" value="Genomic_DNA"/>
</dbReference>